<dbReference type="RefSeq" id="XP_055892079.1">
    <property type="nucleotide sequence ID" value="XM_056036104.1"/>
</dbReference>
<dbReference type="AlphaFoldDB" id="A0A9W3AXX8"/>
<evidence type="ECO:0000313" key="2">
    <source>
        <dbReference type="Proteomes" id="UP001165740"/>
    </source>
</evidence>
<keyword evidence="1" id="KW-0812">Transmembrane</keyword>
<dbReference type="OrthoDB" id="6084407at2759"/>
<evidence type="ECO:0000256" key="1">
    <source>
        <dbReference type="SAM" id="Phobius"/>
    </source>
</evidence>
<dbReference type="GeneID" id="106067451"/>
<keyword evidence="1" id="KW-0472">Membrane</keyword>
<evidence type="ECO:0000313" key="3">
    <source>
        <dbReference type="RefSeq" id="XP_055892079.1"/>
    </source>
</evidence>
<sequence>MLIFSYNAYQILVELSQMADWDLDLYIDSASQQGREPGSTYFSYGGPATSDTLGSAKQHYGHSRIHKKDSMSAHSSCSDRGETEVSTIPARSRSFLDPNGLVMMTSHGPVDGYSHYAHTVTPFESILGEPLERFLNRRYSRSPYLRQPPTRLRNVVILMASLFIVALVAVIFTAVYFGQGFDFRSRL</sequence>
<organism evidence="2 3">
    <name type="scientific">Biomphalaria glabrata</name>
    <name type="common">Bloodfluke planorb</name>
    <name type="synonym">Freshwater snail</name>
    <dbReference type="NCBI Taxonomy" id="6526"/>
    <lineage>
        <taxon>Eukaryota</taxon>
        <taxon>Metazoa</taxon>
        <taxon>Spiralia</taxon>
        <taxon>Lophotrochozoa</taxon>
        <taxon>Mollusca</taxon>
        <taxon>Gastropoda</taxon>
        <taxon>Heterobranchia</taxon>
        <taxon>Euthyneura</taxon>
        <taxon>Panpulmonata</taxon>
        <taxon>Hygrophila</taxon>
        <taxon>Lymnaeoidea</taxon>
        <taxon>Planorbidae</taxon>
        <taxon>Biomphalaria</taxon>
    </lineage>
</organism>
<feature type="transmembrane region" description="Helical" evidence="1">
    <location>
        <begin position="155"/>
        <end position="177"/>
    </location>
</feature>
<keyword evidence="2" id="KW-1185">Reference proteome</keyword>
<name>A0A9W3AXX8_BIOGL</name>
<proteinExistence type="predicted"/>
<protein>
    <submittedName>
        <fullName evidence="3">Uncharacterized protein LOC106067451 isoform X1</fullName>
    </submittedName>
</protein>
<dbReference type="OMA" id="IMTIPAR"/>
<accession>A0A9W3AXX8</accession>
<dbReference type="Proteomes" id="UP001165740">
    <property type="component" value="Chromosome 7"/>
</dbReference>
<gene>
    <name evidence="3" type="primary">LOC106067451</name>
</gene>
<keyword evidence="1" id="KW-1133">Transmembrane helix</keyword>
<reference evidence="3" key="1">
    <citation type="submission" date="2025-08" db="UniProtKB">
        <authorList>
            <consortium name="RefSeq"/>
        </authorList>
    </citation>
    <scope>IDENTIFICATION</scope>
</reference>